<keyword evidence="2" id="KW-1185">Reference proteome</keyword>
<reference evidence="1" key="1">
    <citation type="submission" date="2023-01" db="EMBL/GenBank/DDBJ databases">
        <title>Genome assembly of the deep-sea coral Lophelia pertusa.</title>
        <authorList>
            <person name="Herrera S."/>
            <person name="Cordes E."/>
        </authorList>
    </citation>
    <scope>NUCLEOTIDE SEQUENCE</scope>
    <source>
        <strain evidence="1">USNM1676648</strain>
        <tissue evidence="1">Polyp</tissue>
    </source>
</reference>
<protein>
    <submittedName>
        <fullName evidence="1">Uncharacterized protein</fullName>
    </submittedName>
</protein>
<dbReference type="EMBL" id="MU827816">
    <property type="protein sequence ID" value="KAJ7323143.1"/>
    <property type="molecule type" value="Genomic_DNA"/>
</dbReference>
<accession>A0A9X0CD24</accession>
<evidence type="ECO:0000313" key="2">
    <source>
        <dbReference type="Proteomes" id="UP001163046"/>
    </source>
</evidence>
<proteinExistence type="predicted"/>
<sequence length="170" mass="18905">MRVAGMTSTLSNGSQEMPVNLLTIYVGPPTTGKSQALKECAVSPIPLSAKIYDVLFKLLKFDEENATRNIQGNKAHTDMPQRVLERFFTPPFASLAQPKYHSPLVLSPRDQPRALLAGPSPHQTEQALQYLKTSPITGCDNIFIKIKQLHSNRTTYCLTEDTSELVKLIH</sequence>
<name>A0A9X0CD24_9CNID</name>
<comment type="caution">
    <text evidence="1">The sequence shown here is derived from an EMBL/GenBank/DDBJ whole genome shotgun (WGS) entry which is preliminary data.</text>
</comment>
<dbReference type="OrthoDB" id="5972005at2759"/>
<evidence type="ECO:0000313" key="1">
    <source>
        <dbReference type="EMBL" id="KAJ7323143.1"/>
    </source>
</evidence>
<gene>
    <name evidence="1" type="ORF">OS493_032146</name>
</gene>
<organism evidence="1 2">
    <name type="scientific">Desmophyllum pertusum</name>
    <dbReference type="NCBI Taxonomy" id="174260"/>
    <lineage>
        <taxon>Eukaryota</taxon>
        <taxon>Metazoa</taxon>
        <taxon>Cnidaria</taxon>
        <taxon>Anthozoa</taxon>
        <taxon>Hexacorallia</taxon>
        <taxon>Scleractinia</taxon>
        <taxon>Caryophylliina</taxon>
        <taxon>Caryophylliidae</taxon>
        <taxon>Desmophyllum</taxon>
    </lineage>
</organism>
<dbReference type="Proteomes" id="UP001163046">
    <property type="component" value="Unassembled WGS sequence"/>
</dbReference>
<dbReference type="AlphaFoldDB" id="A0A9X0CD24"/>